<keyword evidence="13" id="KW-1185">Reference proteome</keyword>
<dbReference type="Gene3D" id="1.10.3430.10">
    <property type="entry name" value="Ammonium transporter AmtB like domains"/>
    <property type="match status" value="1"/>
</dbReference>
<dbReference type="Proteomes" id="UP000323521">
    <property type="component" value="Chromosome"/>
</dbReference>
<dbReference type="SUPFAM" id="SSF111352">
    <property type="entry name" value="Ammonium transporter"/>
    <property type="match status" value="1"/>
</dbReference>
<dbReference type="GO" id="GO:0005886">
    <property type="term" value="C:plasma membrane"/>
    <property type="evidence" value="ECO:0007669"/>
    <property type="project" value="UniProtKB-SubCell"/>
</dbReference>
<dbReference type="Gene3D" id="1.20.5.1930">
    <property type="match status" value="1"/>
</dbReference>
<feature type="transmembrane region" description="Helical" evidence="10">
    <location>
        <begin position="174"/>
        <end position="195"/>
    </location>
</feature>
<evidence type="ECO:0000256" key="4">
    <source>
        <dbReference type="ARBA" id="ARBA00022692"/>
    </source>
</evidence>
<protein>
    <recommendedName>
        <fullName evidence="10">Ammonium transporter</fullName>
    </recommendedName>
</protein>
<feature type="transmembrane region" description="Helical" evidence="10">
    <location>
        <begin position="245"/>
        <end position="267"/>
    </location>
</feature>
<dbReference type="PANTHER" id="PTHR11730:SF6">
    <property type="entry name" value="AMMONIUM TRANSPORTER"/>
    <property type="match status" value="1"/>
</dbReference>
<keyword evidence="7" id="KW-0902">Two-component regulatory system</keyword>
<feature type="transmembrane region" description="Helical" evidence="10">
    <location>
        <begin position="279"/>
        <end position="298"/>
    </location>
</feature>
<evidence type="ECO:0000256" key="10">
    <source>
        <dbReference type="RuleBase" id="RU362002"/>
    </source>
</evidence>
<dbReference type="InterPro" id="IPR002229">
    <property type="entry name" value="RhesusRHD"/>
</dbReference>
<dbReference type="PRINTS" id="PR00342">
    <property type="entry name" value="RHESUSRHD"/>
</dbReference>
<dbReference type="OrthoDB" id="9814202at2"/>
<keyword evidence="3 10" id="KW-0813">Transport</keyword>
<dbReference type="SUPFAM" id="SSF55874">
    <property type="entry name" value="ATPase domain of HSP90 chaperone/DNA topoisomerase II/histidine kinase"/>
    <property type="match status" value="1"/>
</dbReference>
<evidence type="ECO:0000256" key="6">
    <source>
        <dbReference type="ARBA" id="ARBA00022989"/>
    </source>
</evidence>
<accession>A0A3G1KY34</accession>
<feature type="transmembrane region" description="Helical" evidence="10">
    <location>
        <begin position="134"/>
        <end position="154"/>
    </location>
</feature>
<dbReference type="Gene3D" id="3.30.565.10">
    <property type="entry name" value="Histidine kinase-like ATPase, C-terminal domain"/>
    <property type="match status" value="1"/>
</dbReference>
<evidence type="ECO:0000259" key="11">
    <source>
        <dbReference type="PROSITE" id="PS50109"/>
    </source>
</evidence>
<comment type="subcellular location">
    <subcellularLocation>
        <location evidence="10">Cell membrane</location>
        <topology evidence="10">Multi-pass membrane protein</topology>
    </subcellularLocation>
    <subcellularLocation>
        <location evidence="1">Membrane</location>
        <topology evidence="1">Multi-pass membrane protein</topology>
    </subcellularLocation>
</comment>
<dbReference type="InterPro" id="IPR036890">
    <property type="entry name" value="HATPase_C_sf"/>
</dbReference>
<gene>
    <name evidence="12" type="ORF">DCMF_23170</name>
</gene>
<dbReference type="InterPro" id="IPR024041">
    <property type="entry name" value="NH4_transpt_AmtB-like_dom"/>
</dbReference>
<dbReference type="Pfam" id="PF02518">
    <property type="entry name" value="HATPase_c"/>
    <property type="match status" value="1"/>
</dbReference>
<organism evidence="12 13">
    <name type="scientific">Formimonas warabiya</name>
    <dbReference type="NCBI Taxonomy" id="1761012"/>
    <lineage>
        <taxon>Bacteria</taxon>
        <taxon>Bacillati</taxon>
        <taxon>Bacillota</taxon>
        <taxon>Clostridia</taxon>
        <taxon>Eubacteriales</taxon>
        <taxon>Peptococcaceae</taxon>
        <taxon>Candidatus Formimonas</taxon>
    </lineage>
</organism>
<evidence type="ECO:0000256" key="7">
    <source>
        <dbReference type="ARBA" id="ARBA00023012"/>
    </source>
</evidence>
<feature type="transmembrane region" description="Helical" evidence="10">
    <location>
        <begin position="21"/>
        <end position="46"/>
    </location>
</feature>
<proteinExistence type="inferred from homology"/>
<feature type="transmembrane region" description="Helical" evidence="10">
    <location>
        <begin position="365"/>
        <end position="390"/>
    </location>
</feature>
<dbReference type="GO" id="GO:0046983">
    <property type="term" value="F:protein dimerization activity"/>
    <property type="evidence" value="ECO:0007669"/>
    <property type="project" value="InterPro"/>
</dbReference>
<feature type="transmembrane region" description="Helical" evidence="10">
    <location>
        <begin position="102"/>
        <end position="122"/>
    </location>
</feature>
<dbReference type="PANTHER" id="PTHR11730">
    <property type="entry name" value="AMMONIUM TRANSPORTER"/>
    <property type="match status" value="1"/>
</dbReference>
<evidence type="ECO:0000256" key="5">
    <source>
        <dbReference type="ARBA" id="ARBA00022777"/>
    </source>
</evidence>
<evidence type="ECO:0000313" key="13">
    <source>
        <dbReference type="Proteomes" id="UP000323521"/>
    </source>
</evidence>
<feature type="domain" description="Histidine kinase" evidence="11">
    <location>
        <begin position="570"/>
        <end position="658"/>
    </location>
</feature>
<dbReference type="InterPro" id="IPR011712">
    <property type="entry name" value="Sig_transdc_His_kin_sub3_dim/P"/>
</dbReference>
<dbReference type="Pfam" id="PF07730">
    <property type="entry name" value="HisKA_3"/>
    <property type="match status" value="1"/>
</dbReference>
<dbReference type="CDD" id="cd16917">
    <property type="entry name" value="HATPase_UhpB-NarQ-NarX-like"/>
    <property type="match status" value="1"/>
</dbReference>
<dbReference type="InterPro" id="IPR003594">
    <property type="entry name" value="HATPase_dom"/>
</dbReference>
<dbReference type="GO" id="GO:0000155">
    <property type="term" value="F:phosphorelay sensor kinase activity"/>
    <property type="evidence" value="ECO:0007669"/>
    <property type="project" value="InterPro"/>
</dbReference>
<evidence type="ECO:0000256" key="1">
    <source>
        <dbReference type="ARBA" id="ARBA00004141"/>
    </source>
</evidence>
<name>A0A3G1KY34_FORW1</name>
<feature type="transmembrane region" description="Helical" evidence="10">
    <location>
        <begin position="333"/>
        <end position="353"/>
    </location>
</feature>
<feature type="transmembrane region" description="Helical" evidence="10">
    <location>
        <begin position="58"/>
        <end position="82"/>
    </location>
</feature>
<evidence type="ECO:0000313" key="12">
    <source>
        <dbReference type="EMBL" id="ATW27269.1"/>
    </source>
</evidence>
<dbReference type="GO" id="GO:0097272">
    <property type="term" value="P:ammonium homeostasis"/>
    <property type="evidence" value="ECO:0007669"/>
    <property type="project" value="TreeGrafter"/>
</dbReference>
<keyword evidence="4 10" id="KW-0812">Transmembrane</keyword>
<dbReference type="EMBL" id="CP017634">
    <property type="protein sequence ID" value="ATW27269.1"/>
    <property type="molecule type" value="Genomic_DNA"/>
</dbReference>
<dbReference type="InterPro" id="IPR029020">
    <property type="entry name" value="Ammonium/urea_transptr"/>
</dbReference>
<keyword evidence="5 12" id="KW-0418">Kinase</keyword>
<evidence type="ECO:0000256" key="9">
    <source>
        <dbReference type="ARBA" id="ARBA00023177"/>
    </source>
</evidence>
<keyword evidence="8 10" id="KW-0472">Membrane</keyword>
<comment type="similarity">
    <text evidence="2 10">Belongs to the ammonia transporter channel (TC 1.A.11.2) family.</text>
</comment>
<dbReference type="SMART" id="SM00387">
    <property type="entry name" value="HATPase_c"/>
    <property type="match status" value="1"/>
</dbReference>
<evidence type="ECO:0000256" key="3">
    <source>
        <dbReference type="ARBA" id="ARBA00022448"/>
    </source>
</evidence>
<feature type="transmembrane region" description="Helical" evidence="10">
    <location>
        <begin position="304"/>
        <end position="321"/>
    </location>
</feature>
<keyword evidence="5 12" id="KW-0808">Transferase</keyword>
<dbReference type="NCBIfam" id="TIGR00836">
    <property type="entry name" value="amt"/>
    <property type="match status" value="1"/>
</dbReference>
<feature type="transmembrane region" description="Helical" evidence="10">
    <location>
        <begin position="216"/>
        <end position="233"/>
    </location>
</feature>
<keyword evidence="6 10" id="KW-1133">Transmembrane helix</keyword>
<reference evidence="12 13" key="1">
    <citation type="submission" date="2016-10" db="EMBL/GenBank/DDBJ databases">
        <title>Complete Genome Sequence of Peptococcaceae strain DCMF.</title>
        <authorList>
            <person name="Edwards R.J."/>
            <person name="Holland S.I."/>
            <person name="Deshpande N.P."/>
            <person name="Wong Y.K."/>
            <person name="Ertan H."/>
            <person name="Manefield M."/>
            <person name="Russell T.L."/>
            <person name="Lee M.J."/>
        </authorList>
    </citation>
    <scope>NUCLEOTIDE SEQUENCE [LARGE SCALE GENOMIC DNA]</scope>
    <source>
        <strain evidence="12 13">DCMF</strain>
    </source>
</reference>
<dbReference type="InterPro" id="IPR005467">
    <property type="entry name" value="His_kinase_dom"/>
</dbReference>
<keyword evidence="9 10" id="KW-0924">Ammonia transport</keyword>
<evidence type="ECO:0000256" key="2">
    <source>
        <dbReference type="ARBA" id="ARBA00005887"/>
    </source>
</evidence>
<dbReference type="KEGG" id="fwa:DCMF_23170"/>
<dbReference type="InterPro" id="IPR001905">
    <property type="entry name" value="Ammonium_transpt"/>
</dbReference>
<dbReference type="RefSeq" id="WP_148136617.1">
    <property type="nucleotide sequence ID" value="NZ_CP017634.1"/>
</dbReference>
<dbReference type="GO" id="GO:0008519">
    <property type="term" value="F:ammonium channel activity"/>
    <property type="evidence" value="ECO:0007669"/>
    <property type="project" value="InterPro"/>
</dbReference>
<dbReference type="PROSITE" id="PS50109">
    <property type="entry name" value="HIS_KIN"/>
    <property type="match status" value="1"/>
</dbReference>
<dbReference type="Pfam" id="PF00909">
    <property type="entry name" value="Ammonium_transp"/>
    <property type="match status" value="1"/>
</dbReference>
<evidence type="ECO:0000256" key="8">
    <source>
        <dbReference type="ARBA" id="ARBA00023136"/>
    </source>
</evidence>
<sequence length="664" mass="72793">MAKISFVGRKRRSDGVTGIDYLWIIVSACFVFFMQAGFLCYEVGFVRPKNMVSVAIENIITFAVATLIFYIWGFGLMFGPTFHHWVGDGYWFLNNLNGPSNAGHSAFVFFQLMFAGTAVTIFSGSMSERTKLDGLIIAAVGMAGFVYPVYGHWVWKEISSGNLPWLHQWGFVDFAGATVVHATAGWFALAGAMMVGPREGRFDVAGKIQNLGRSNIPFAVLGTFILWFSWFGFNGGSLLQFNEKIGLILLNTNFAAAAGVVGALCTTRLFINDHSYMEAIFSGALGGLVAVTAGSNILTPEQSIILGLAAGSLVVFSALMLERLGIDDAVGAVSIHAFGGAAGTILLALLAPPEALPTGSRAMQFLVQCAGVLVNFFWSFGIGLVLFFLIKKTVGLRVTPEQERMGLNIVEYRDIYSWADYLKTTSFENITEYLNSKIHQQNLTLKKQAQLLTATQEQERGKIGRDLHDGVGQFLAAAKFQLGMMRNDPNIENDPLFRDNLNQTLNLVDAAIAEMRGVLMNLSPTLLKEQGLEKSIKHLVHTMETSSGLKVEIVCPEPLPRWDEAIELNIYRIVQESITNVIKHAQATKLKIIMGKINDQIFSLEVLDDGQGFVYEDSYHGIGLTSMQERAEMIGAKLEINSISGKGTNIVLEVPLEKNKGVNC</sequence>
<dbReference type="AlphaFoldDB" id="A0A3G1KY34"/>